<evidence type="ECO:0000313" key="2">
    <source>
        <dbReference type="EMBL" id="GLQ24799.1"/>
    </source>
</evidence>
<dbReference type="InterPro" id="IPR015947">
    <property type="entry name" value="PUA-like_sf"/>
</dbReference>
<sequence length="147" mass="16285">MNAETLWADYCAAIGESGPVPPIDVFGDNPVMNDELLDLVLEGTKRATCCLARDFAEGDQPKIGDYWIIADGAGTPRAIIRTCHIELKAICDVDDSFAHIEGEGDKSLAYWKTEHDAYFQRQATAEGFVYDDSMIGICEQFDCVWPQ</sequence>
<dbReference type="PANTHER" id="PTHR39203">
    <property type="entry name" value="CYTOPLASMIC PROTEIN-RELATED"/>
    <property type="match status" value="1"/>
</dbReference>
<dbReference type="Pfam" id="PF04266">
    <property type="entry name" value="ASCH"/>
    <property type="match status" value="1"/>
</dbReference>
<dbReference type="PIRSF" id="PIRSF021320">
    <property type="entry name" value="DUF984"/>
    <property type="match status" value="1"/>
</dbReference>
<dbReference type="InterPro" id="IPR009326">
    <property type="entry name" value="DUF984"/>
</dbReference>
<dbReference type="EMBL" id="BSNK01000002">
    <property type="protein sequence ID" value="GLQ24799.1"/>
    <property type="molecule type" value="Genomic_DNA"/>
</dbReference>
<keyword evidence="3" id="KW-1185">Reference proteome</keyword>
<gene>
    <name evidence="2" type="ORF">GCM10007853_26730</name>
</gene>
<feature type="domain" description="ASCH" evidence="1">
    <location>
        <begin position="24"/>
        <end position="145"/>
    </location>
</feature>
<dbReference type="Gene3D" id="3.10.400.10">
    <property type="entry name" value="Sulfate adenylyltransferase"/>
    <property type="match status" value="1"/>
</dbReference>
<dbReference type="InterPro" id="IPR007374">
    <property type="entry name" value="ASCH_domain"/>
</dbReference>
<accession>A0ABQ5VBD0</accession>
<dbReference type="CDD" id="cd06553">
    <property type="entry name" value="ASCH_Ef3133_like"/>
    <property type="match status" value="1"/>
</dbReference>
<evidence type="ECO:0000259" key="1">
    <source>
        <dbReference type="SMART" id="SM01022"/>
    </source>
</evidence>
<organism evidence="2 3">
    <name type="scientific">Algimonas ampicilliniresistens</name>
    <dbReference type="NCBI Taxonomy" id="1298735"/>
    <lineage>
        <taxon>Bacteria</taxon>
        <taxon>Pseudomonadati</taxon>
        <taxon>Pseudomonadota</taxon>
        <taxon>Alphaproteobacteria</taxon>
        <taxon>Maricaulales</taxon>
        <taxon>Robiginitomaculaceae</taxon>
        <taxon>Algimonas</taxon>
    </lineage>
</organism>
<comment type="caution">
    <text evidence="2">The sequence shown here is derived from an EMBL/GenBank/DDBJ whole genome shotgun (WGS) entry which is preliminary data.</text>
</comment>
<dbReference type="Proteomes" id="UP001161391">
    <property type="component" value="Unassembled WGS sequence"/>
</dbReference>
<reference evidence="2" key="1">
    <citation type="journal article" date="2014" name="Int. J. Syst. Evol. Microbiol.">
        <title>Complete genome of a new Firmicutes species belonging to the dominant human colonic microbiota ('Ruminococcus bicirculans') reveals two chromosomes and a selective capacity to utilize plant glucans.</title>
        <authorList>
            <consortium name="NISC Comparative Sequencing Program"/>
            <person name="Wegmann U."/>
            <person name="Louis P."/>
            <person name="Goesmann A."/>
            <person name="Henrissat B."/>
            <person name="Duncan S.H."/>
            <person name="Flint H.J."/>
        </authorList>
    </citation>
    <scope>NUCLEOTIDE SEQUENCE</scope>
    <source>
        <strain evidence="2">NBRC 108219</strain>
    </source>
</reference>
<reference evidence="2" key="2">
    <citation type="submission" date="2023-01" db="EMBL/GenBank/DDBJ databases">
        <title>Draft genome sequence of Algimonas ampicilliniresistens strain NBRC 108219.</title>
        <authorList>
            <person name="Sun Q."/>
            <person name="Mori K."/>
        </authorList>
    </citation>
    <scope>NUCLEOTIDE SEQUENCE</scope>
    <source>
        <strain evidence="2">NBRC 108219</strain>
    </source>
</reference>
<evidence type="ECO:0000313" key="3">
    <source>
        <dbReference type="Proteomes" id="UP001161391"/>
    </source>
</evidence>
<dbReference type="SUPFAM" id="SSF88697">
    <property type="entry name" value="PUA domain-like"/>
    <property type="match status" value="1"/>
</dbReference>
<name>A0ABQ5VBD0_9PROT</name>
<dbReference type="SMART" id="SM01022">
    <property type="entry name" value="ASCH"/>
    <property type="match status" value="1"/>
</dbReference>
<dbReference type="RefSeq" id="WP_284391645.1">
    <property type="nucleotide sequence ID" value="NZ_BSNK01000002.1"/>
</dbReference>
<protein>
    <submittedName>
        <fullName evidence="2">RNA-binding protein</fullName>
    </submittedName>
</protein>
<proteinExistence type="predicted"/>
<dbReference type="PANTHER" id="PTHR39203:SF1">
    <property type="entry name" value="CYTOPLASMIC PROTEIN"/>
    <property type="match status" value="1"/>
</dbReference>